<dbReference type="Gene3D" id="2.60.40.1210">
    <property type="entry name" value="Cellobiose dehydrogenase, cytochrome domain"/>
    <property type="match status" value="1"/>
</dbReference>
<dbReference type="Pfam" id="PF16010">
    <property type="entry name" value="CDH-cyt"/>
    <property type="match status" value="1"/>
</dbReference>
<evidence type="ECO:0000313" key="3">
    <source>
        <dbReference type="EMBL" id="RKU47033.1"/>
    </source>
</evidence>
<dbReference type="OrthoDB" id="413885at2759"/>
<evidence type="ECO:0000256" key="1">
    <source>
        <dbReference type="SAM" id="MobiDB-lite"/>
    </source>
</evidence>
<sequence>MVILKQRPKNRCALERRRNRSYSFHQRSSKVCKMRWTLGLGCLTSILGLASAAPQDTAATVYNDAETGFTFSQYQASYSLSGKYLTFRIAVPSDAQNGAAYDTVIQVVAPNDVGWLGLAWGGSMTYDPLTVSWSNGGSVVVSSRYATAHALPATYSGATYQVFKTGTRSNGTHWQFTAKCSGCTAYAVQNGNQKFLNPKGSNRLAFAYSGTKPSSPSNPSSSFSVHDVFGYWSHDFSLAQNPNFSQLVTKNGGKKKREDGKRRMAAVDEE</sequence>
<feature type="domain" description="Cellobiose dehydrogenase-like cytochrome" evidence="2">
    <location>
        <begin position="62"/>
        <end position="245"/>
    </location>
</feature>
<evidence type="ECO:0000259" key="2">
    <source>
        <dbReference type="Pfam" id="PF16010"/>
    </source>
</evidence>
<dbReference type="CDD" id="cd09630">
    <property type="entry name" value="CDH_like_cytochrome"/>
    <property type="match status" value="1"/>
</dbReference>
<gene>
    <name evidence="3" type="ORF">DL546_008568</name>
</gene>
<dbReference type="SUPFAM" id="SSF49344">
    <property type="entry name" value="CBD9-like"/>
    <property type="match status" value="1"/>
</dbReference>
<dbReference type="EMBL" id="QVQW01000011">
    <property type="protein sequence ID" value="RKU47033.1"/>
    <property type="molecule type" value="Genomic_DNA"/>
</dbReference>
<dbReference type="PANTHER" id="PTHR47797">
    <property type="entry name" value="DEHYDROGENASE, PUTATIVE (AFU_ORTHOLOGUE AFUA_8G05805)-RELATED"/>
    <property type="match status" value="1"/>
</dbReference>
<accession>A0A420YGP5</accession>
<reference evidence="3 4" key="1">
    <citation type="submission" date="2018-08" db="EMBL/GenBank/DDBJ databases">
        <title>Draft genome of the lignicolous fungus Coniochaeta pulveracea.</title>
        <authorList>
            <person name="Borstlap C.J."/>
            <person name="De Witt R.N."/>
            <person name="Botha A."/>
            <person name="Volschenk H."/>
        </authorList>
    </citation>
    <scope>NUCLEOTIDE SEQUENCE [LARGE SCALE GENOMIC DNA]</scope>
    <source>
        <strain evidence="3 4">CAB683</strain>
    </source>
</reference>
<comment type="caution">
    <text evidence="3">The sequence shown here is derived from an EMBL/GenBank/DDBJ whole genome shotgun (WGS) entry which is preliminary data.</text>
</comment>
<organism evidence="3 4">
    <name type="scientific">Coniochaeta pulveracea</name>
    <dbReference type="NCBI Taxonomy" id="177199"/>
    <lineage>
        <taxon>Eukaryota</taxon>
        <taxon>Fungi</taxon>
        <taxon>Dikarya</taxon>
        <taxon>Ascomycota</taxon>
        <taxon>Pezizomycotina</taxon>
        <taxon>Sordariomycetes</taxon>
        <taxon>Sordariomycetidae</taxon>
        <taxon>Coniochaetales</taxon>
        <taxon>Coniochaetaceae</taxon>
        <taxon>Coniochaeta</taxon>
    </lineage>
</organism>
<dbReference type="InterPro" id="IPR015920">
    <property type="entry name" value="Cellobiose_DH-like_cyt"/>
</dbReference>
<feature type="compositionally biased region" description="Basic and acidic residues" evidence="1">
    <location>
        <begin position="256"/>
        <end position="270"/>
    </location>
</feature>
<dbReference type="Proteomes" id="UP000275385">
    <property type="component" value="Unassembled WGS sequence"/>
</dbReference>
<protein>
    <recommendedName>
        <fullName evidence="2">Cellobiose dehydrogenase-like cytochrome domain-containing protein</fullName>
    </recommendedName>
</protein>
<proteinExistence type="predicted"/>
<evidence type="ECO:0000313" key="4">
    <source>
        <dbReference type="Proteomes" id="UP000275385"/>
    </source>
</evidence>
<keyword evidence="4" id="KW-1185">Reference proteome</keyword>
<feature type="region of interest" description="Disordered" evidence="1">
    <location>
        <begin position="247"/>
        <end position="270"/>
    </location>
</feature>
<name>A0A420YGP5_9PEZI</name>
<dbReference type="AlphaFoldDB" id="A0A420YGP5"/>
<dbReference type="PANTHER" id="PTHR47797:SF5">
    <property type="entry name" value="CELLOBIOSE DEHYDROGENASE CYTOCHROME DOMAIN-CONTAINING PROTEIN"/>
    <property type="match status" value="1"/>
</dbReference>